<dbReference type="InterPro" id="IPR052384">
    <property type="entry name" value="TMTC_O-mannosyltransferase"/>
</dbReference>
<dbReference type="GO" id="GO:0005789">
    <property type="term" value="C:endoplasmic reticulum membrane"/>
    <property type="evidence" value="ECO:0007669"/>
    <property type="project" value="TreeGrafter"/>
</dbReference>
<dbReference type="InterPro" id="IPR011990">
    <property type="entry name" value="TPR-like_helical_dom_sf"/>
</dbReference>
<evidence type="ECO:0000256" key="1">
    <source>
        <dbReference type="PROSITE-ProRule" id="PRU00339"/>
    </source>
</evidence>
<dbReference type="InterPro" id="IPR019734">
    <property type="entry name" value="TPR_rpt"/>
</dbReference>
<evidence type="ECO:0008006" key="4">
    <source>
        <dbReference type="Google" id="ProtNLM"/>
    </source>
</evidence>
<comment type="caution">
    <text evidence="2">The sequence shown here is derived from an EMBL/GenBank/DDBJ whole genome shotgun (WGS) entry which is preliminary data.</text>
</comment>
<dbReference type="AlphaFoldDB" id="A0AB34G9Z3"/>
<feature type="repeat" description="TPR" evidence="1">
    <location>
        <begin position="133"/>
        <end position="166"/>
    </location>
</feature>
<accession>A0AB34G9Z3</accession>
<dbReference type="GO" id="GO:0035269">
    <property type="term" value="P:protein O-linked glycosylation via mannose"/>
    <property type="evidence" value="ECO:0007669"/>
    <property type="project" value="TreeGrafter"/>
</dbReference>
<dbReference type="SUPFAM" id="SSF48452">
    <property type="entry name" value="TPR-like"/>
    <property type="match status" value="1"/>
</dbReference>
<dbReference type="GO" id="GO:0000030">
    <property type="term" value="F:mannosyltransferase activity"/>
    <property type="evidence" value="ECO:0007669"/>
    <property type="project" value="TreeGrafter"/>
</dbReference>
<dbReference type="PROSITE" id="PS50005">
    <property type="entry name" value="TPR"/>
    <property type="match status" value="2"/>
</dbReference>
<proteinExistence type="predicted"/>
<dbReference type="Pfam" id="PF13424">
    <property type="entry name" value="TPR_12"/>
    <property type="match status" value="1"/>
</dbReference>
<organism evidence="2 3">
    <name type="scientific">Eschrichtius robustus</name>
    <name type="common">California gray whale</name>
    <name type="synonym">Eschrichtius gibbosus</name>
    <dbReference type="NCBI Taxonomy" id="9764"/>
    <lineage>
        <taxon>Eukaryota</taxon>
        <taxon>Metazoa</taxon>
        <taxon>Chordata</taxon>
        <taxon>Craniata</taxon>
        <taxon>Vertebrata</taxon>
        <taxon>Euteleostomi</taxon>
        <taxon>Mammalia</taxon>
        <taxon>Eutheria</taxon>
        <taxon>Laurasiatheria</taxon>
        <taxon>Artiodactyla</taxon>
        <taxon>Whippomorpha</taxon>
        <taxon>Cetacea</taxon>
        <taxon>Mysticeti</taxon>
        <taxon>Eschrichtiidae</taxon>
        <taxon>Eschrichtius</taxon>
    </lineage>
</organism>
<gene>
    <name evidence="2" type="ORF">J1605_015416</name>
</gene>
<name>A0AB34G9Z3_ESCRO</name>
<dbReference type="PROSITE" id="PS50293">
    <property type="entry name" value="TPR_REGION"/>
    <property type="match status" value="1"/>
</dbReference>
<reference evidence="2 3" key="1">
    <citation type="submission" date="2022-11" db="EMBL/GenBank/DDBJ databases">
        <title>Whole genome sequence of Eschrichtius robustus ER-17-0199.</title>
        <authorList>
            <person name="Bruniche-Olsen A."/>
            <person name="Black A.N."/>
            <person name="Fields C.J."/>
            <person name="Walden K."/>
            <person name="Dewoody J.A."/>
        </authorList>
    </citation>
    <scope>NUCLEOTIDE SEQUENCE [LARGE SCALE GENOMIC DNA]</scope>
    <source>
        <strain evidence="2">ER-17-0199</strain>
        <tissue evidence="2">Blubber</tissue>
    </source>
</reference>
<protein>
    <recommendedName>
        <fullName evidence="4">Transmembrane and TPR repeat-containing protein 2</fullName>
    </recommendedName>
</protein>
<keyword evidence="3" id="KW-1185">Reference proteome</keyword>
<evidence type="ECO:0000313" key="3">
    <source>
        <dbReference type="Proteomes" id="UP001159641"/>
    </source>
</evidence>
<keyword evidence="1" id="KW-0802">TPR repeat</keyword>
<dbReference type="PANTHER" id="PTHR44216:SF3">
    <property type="entry name" value="PROTEIN O-MANNOSYL-TRANSFERASE TMTC2"/>
    <property type="match status" value="1"/>
</dbReference>
<dbReference type="Proteomes" id="UP001159641">
    <property type="component" value="Unassembled WGS sequence"/>
</dbReference>
<dbReference type="SMART" id="SM00028">
    <property type="entry name" value="TPR"/>
    <property type="match status" value="3"/>
</dbReference>
<sequence length="178" mass="20393">MGNFYKGLSFLASFQFALYHLQNRAFLYHPQNWASTYSQQDRGRIVHPQESASVLFTFAVGLLLQENSRFAEALHYYKLAIGSRPTLASAYLNTGIILMNQGKTEEARRTFLKCSEIPDENLKDPHAHKSSVTSCLYNLGKLYHEQGHYEDALSVYKEAIQKMPRQFAPQSLYNMMGK</sequence>
<feature type="repeat" description="TPR" evidence="1">
    <location>
        <begin position="88"/>
        <end position="121"/>
    </location>
</feature>
<dbReference type="FunFam" id="1.25.40.10:FF:000848">
    <property type="entry name" value="transmembrane and TPR repeat-containing protein 2"/>
    <property type="match status" value="1"/>
</dbReference>
<dbReference type="PANTHER" id="PTHR44216">
    <property type="entry name" value="PROTEIN O-MANNOSYL-TRANSFERASE TMTC2"/>
    <property type="match status" value="1"/>
</dbReference>
<evidence type="ECO:0000313" key="2">
    <source>
        <dbReference type="EMBL" id="KAJ8776521.1"/>
    </source>
</evidence>
<dbReference type="Gene3D" id="1.25.40.10">
    <property type="entry name" value="Tetratricopeptide repeat domain"/>
    <property type="match status" value="2"/>
</dbReference>
<dbReference type="EMBL" id="JAIQCJ010002381">
    <property type="protein sequence ID" value="KAJ8776521.1"/>
    <property type="molecule type" value="Genomic_DNA"/>
</dbReference>